<protein>
    <recommendedName>
        <fullName evidence="3">Scramblase</fullName>
    </recommendedName>
</protein>
<accession>A0A365GX93</accession>
<dbReference type="OrthoDB" id="3468573at2"/>
<sequence>MSDLFDFPSLRIEQPRKVLANKVAYKILDPAGNLLATAEETTVRGRREQLRAALPGHALFGDRTFHVTSPAEELLLVMEKLDRREGTRIKRPDGDLIGMVRPERTNRHYGLFDAADQRIGEIVGEISLRRFTVKDATGRQAALINKKWAGVATELFTHSDRYTVEFDDRAEEPLRTIVAITVILLDLILHESKDVV</sequence>
<reference evidence="1 2" key="1">
    <citation type="submission" date="2018-06" db="EMBL/GenBank/DDBJ databases">
        <title>Actinomadura craniellae sp. nov. isolated from marine sponge Craniella sp.</title>
        <authorList>
            <person name="Li L."/>
            <person name="Xu Q.H."/>
            <person name="Lin H.W."/>
            <person name="Lu Y.H."/>
        </authorList>
    </citation>
    <scope>NUCLEOTIDE SEQUENCE [LARGE SCALE GENOMIC DNA]</scope>
    <source>
        <strain evidence="1 2">LHW63021</strain>
    </source>
</reference>
<evidence type="ECO:0000313" key="2">
    <source>
        <dbReference type="Proteomes" id="UP000251891"/>
    </source>
</evidence>
<dbReference type="AlphaFoldDB" id="A0A365GX93"/>
<gene>
    <name evidence="1" type="ORF">DPM19_30970</name>
</gene>
<comment type="caution">
    <text evidence="1">The sequence shown here is derived from an EMBL/GenBank/DDBJ whole genome shotgun (WGS) entry which is preliminary data.</text>
</comment>
<evidence type="ECO:0008006" key="3">
    <source>
        <dbReference type="Google" id="ProtNLM"/>
    </source>
</evidence>
<evidence type="ECO:0000313" key="1">
    <source>
        <dbReference type="EMBL" id="RAY11440.1"/>
    </source>
</evidence>
<name>A0A365GX93_9ACTN</name>
<dbReference type="Proteomes" id="UP000251891">
    <property type="component" value="Unassembled WGS sequence"/>
</dbReference>
<organism evidence="1 2">
    <name type="scientific">Actinomadura craniellae</name>
    <dbReference type="NCBI Taxonomy" id="2231787"/>
    <lineage>
        <taxon>Bacteria</taxon>
        <taxon>Bacillati</taxon>
        <taxon>Actinomycetota</taxon>
        <taxon>Actinomycetes</taxon>
        <taxon>Streptosporangiales</taxon>
        <taxon>Thermomonosporaceae</taxon>
        <taxon>Actinomadura</taxon>
    </lineage>
</organism>
<dbReference type="InterPro" id="IPR005552">
    <property type="entry name" value="Scramblase"/>
</dbReference>
<dbReference type="RefSeq" id="WP_111871632.1">
    <property type="nucleotide sequence ID" value="NZ_QLYX01000019.1"/>
</dbReference>
<keyword evidence="2" id="KW-1185">Reference proteome</keyword>
<dbReference type="Pfam" id="PF03803">
    <property type="entry name" value="Scramblase"/>
    <property type="match status" value="1"/>
</dbReference>
<proteinExistence type="predicted"/>
<dbReference type="GO" id="GO:0017128">
    <property type="term" value="F:phospholipid scramblase activity"/>
    <property type="evidence" value="ECO:0007669"/>
    <property type="project" value="InterPro"/>
</dbReference>
<dbReference type="EMBL" id="QLYX01000019">
    <property type="protein sequence ID" value="RAY11440.1"/>
    <property type="molecule type" value="Genomic_DNA"/>
</dbReference>